<dbReference type="eggNOG" id="ENOG502SWUD">
    <property type="taxonomic scope" value="Eukaryota"/>
</dbReference>
<dbReference type="AlphaFoldDB" id="B9RKL4"/>
<name>B9RKL4_RICCO</name>
<reference evidence="2" key="1">
    <citation type="journal article" date="2010" name="Nat. Biotechnol.">
        <title>Draft genome sequence of the oilseed species Ricinus communis.</title>
        <authorList>
            <person name="Chan A.P."/>
            <person name="Crabtree J."/>
            <person name="Zhao Q."/>
            <person name="Lorenzi H."/>
            <person name="Orvis J."/>
            <person name="Puiu D."/>
            <person name="Melake-Berhan A."/>
            <person name="Jones K.M."/>
            <person name="Redman J."/>
            <person name="Chen G."/>
            <person name="Cahoon E.B."/>
            <person name="Gedil M."/>
            <person name="Stanke M."/>
            <person name="Haas B.J."/>
            <person name="Wortman J.R."/>
            <person name="Fraser-Liggett C.M."/>
            <person name="Ravel J."/>
            <person name="Rabinowicz P.D."/>
        </authorList>
    </citation>
    <scope>NUCLEOTIDE SEQUENCE [LARGE SCALE GENOMIC DNA]</scope>
    <source>
        <strain evidence="2">cv. Hale</strain>
    </source>
</reference>
<sequence length="107" mass="11934">MGALLKRAKKVAEAERLSKKGTEYCQNKSRLNMLLSKDRSLFLLSFGDGGEWTFWSHSRAPRRINALVDPQIRPTATIFSISLAIRDLLQVIPGSGVVIVFVEDACK</sequence>
<organism evidence="1 2">
    <name type="scientific">Ricinus communis</name>
    <name type="common">Castor bean</name>
    <dbReference type="NCBI Taxonomy" id="3988"/>
    <lineage>
        <taxon>Eukaryota</taxon>
        <taxon>Viridiplantae</taxon>
        <taxon>Streptophyta</taxon>
        <taxon>Embryophyta</taxon>
        <taxon>Tracheophyta</taxon>
        <taxon>Spermatophyta</taxon>
        <taxon>Magnoliopsida</taxon>
        <taxon>eudicotyledons</taxon>
        <taxon>Gunneridae</taxon>
        <taxon>Pentapetalae</taxon>
        <taxon>rosids</taxon>
        <taxon>fabids</taxon>
        <taxon>Malpighiales</taxon>
        <taxon>Euphorbiaceae</taxon>
        <taxon>Acalyphoideae</taxon>
        <taxon>Acalypheae</taxon>
        <taxon>Ricinus</taxon>
    </lineage>
</organism>
<accession>B9RKL4</accession>
<protein>
    <submittedName>
        <fullName evidence="1">Uncharacterized protein</fullName>
    </submittedName>
</protein>
<keyword evidence="2" id="KW-1185">Reference proteome</keyword>
<gene>
    <name evidence="1" type="ORF">RCOM_1051110</name>
</gene>
<proteinExistence type="predicted"/>
<evidence type="ECO:0000313" key="1">
    <source>
        <dbReference type="EMBL" id="EEF48212.1"/>
    </source>
</evidence>
<dbReference type="Proteomes" id="UP000008311">
    <property type="component" value="Unassembled WGS sequence"/>
</dbReference>
<evidence type="ECO:0000313" key="2">
    <source>
        <dbReference type="Proteomes" id="UP000008311"/>
    </source>
</evidence>
<dbReference type="EMBL" id="EQ973784">
    <property type="protein sequence ID" value="EEF48212.1"/>
    <property type="molecule type" value="Genomic_DNA"/>
</dbReference>
<dbReference type="InParanoid" id="B9RKL4"/>